<dbReference type="RefSeq" id="WP_344474120.1">
    <property type="nucleotide sequence ID" value="NZ_BAAASB010000003.1"/>
</dbReference>
<dbReference type="Pfam" id="PF01381">
    <property type="entry name" value="HTH_3"/>
    <property type="match status" value="1"/>
</dbReference>
<dbReference type="PROSITE" id="PS50943">
    <property type="entry name" value="HTH_CROC1"/>
    <property type="match status" value="1"/>
</dbReference>
<keyword evidence="3" id="KW-1185">Reference proteome</keyword>
<evidence type="ECO:0000313" key="3">
    <source>
        <dbReference type="Proteomes" id="UP001596160"/>
    </source>
</evidence>
<reference evidence="3" key="1">
    <citation type="journal article" date="2019" name="Int. J. Syst. Evol. Microbiol.">
        <title>The Global Catalogue of Microorganisms (GCM) 10K type strain sequencing project: providing services to taxonomists for standard genome sequencing and annotation.</title>
        <authorList>
            <consortium name="The Broad Institute Genomics Platform"/>
            <consortium name="The Broad Institute Genome Sequencing Center for Infectious Disease"/>
            <person name="Wu L."/>
            <person name="Ma J."/>
        </authorList>
    </citation>
    <scope>NUCLEOTIDE SEQUENCE [LARGE SCALE GENOMIC DNA]</scope>
    <source>
        <strain evidence="3">PCU 266</strain>
    </source>
</reference>
<evidence type="ECO:0000259" key="1">
    <source>
        <dbReference type="PROSITE" id="PS50943"/>
    </source>
</evidence>
<dbReference type="SMART" id="SM00530">
    <property type="entry name" value="HTH_XRE"/>
    <property type="match status" value="1"/>
</dbReference>
<dbReference type="InterPro" id="IPR001387">
    <property type="entry name" value="Cro/C1-type_HTH"/>
</dbReference>
<comment type="caution">
    <text evidence="2">The sequence shown here is derived from an EMBL/GenBank/DDBJ whole genome shotgun (WGS) entry which is preliminary data.</text>
</comment>
<proteinExistence type="predicted"/>
<protein>
    <submittedName>
        <fullName evidence="2">Helix-turn-helix domain-containing protein</fullName>
    </submittedName>
</protein>
<feature type="domain" description="HTH cro/C1-type" evidence="1">
    <location>
        <begin position="8"/>
        <end position="62"/>
    </location>
</feature>
<evidence type="ECO:0000313" key="2">
    <source>
        <dbReference type="EMBL" id="MFC5151163.1"/>
    </source>
</evidence>
<accession>A0ABW0ABP7</accession>
<gene>
    <name evidence="2" type="ORF">ACFPRH_05410</name>
</gene>
<dbReference type="Proteomes" id="UP001596160">
    <property type="component" value="Unassembled WGS sequence"/>
</dbReference>
<dbReference type="SUPFAM" id="SSF47413">
    <property type="entry name" value="lambda repressor-like DNA-binding domains"/>
    <property type="match status" value="1"/>
</dbReference>
<sequence length="690" mass="76062">MQDFAVWLVEMLRRRDMSQKELAALVGVTPAAVNAWAHNRTVPRREKIEAIAKALEVTVADAVIRRPPEATASEVEWIFQKAPEDGSRNGGNAAAYAFAANLEVLAREATQNSLDERFKTDQPVHSRFVLHELTGSRLKDFLKALRWGELEPHLRVAADPRQKAGRVLADGLNQLERTGRLVLLRVDDYNASGLTGPEYADGRFARVVRRTLDSGKVGTQGGSYGLGKAALWAASRFGLVLVNSSLSESQDGRHERRVTGRLELPWHALADEEYAGPAWFGVKDPDRKDSARSWWADSATAESLHLERGDSAPGTSFLVVGAYDGSGDTEELEEMYEQLTSGVAHNFWASMVGSEESGPLLRASVTALRNGRIVRPERPIDPHEHEPARSRAVKAFLDGRTGTELTARDDVLRATVSLELPARKGAAPGAPTRTHEAVLLVTPTTDDDPTPDRITFMRATRMVVRSKRVGDLPLGHRRFQAVLLAGTATGSEGPDAEEAEQFLRTAEPPDHNDWTGTEDLTATYVRGARQRILDFKKAAEHAVRDLLRSDDEETDADEGPQVLKDLLKLDAPPRARTQGFPTVHAVEGEVAENGAWRVRVTVKLPEREEPWLLSPVARFVVRSGTNLPVRWAGTLVPERDCELTKRGNLRFREGARRAVFRGVTDVSSHPVAAEMSCVEVDVPRAKEIVE</sequence>
<dbReference type="InterPro" id="IPR010982">
    <property type="entry name" value="Lambda_DNA-bd_dom_sf"/>
</dbReference>
<dbReference type="CDD" id="cd00093">
    <property type="entry name" value="HTH_XRE"/>
    <property type="match status" value="1"/>
</dbReference>
<dbReference type="Gene3D" id="1.10.260.40">
    <property type="entry name" value="lambda repressor-like DNA-binding domains"/>
    <property type="match status" value="1"/>
</dbReference>
<name>A0ABW0ABP7_9ACTN</name>
<organism evidence="2 3">
    <name type="scientific">Streptomyces amakusaensis</name>
    <dbReference type="NCBI Taxonomy" id="67271"/>
    <lineage>
        <taxon>Bacteria</taxon>
        <taxon>Bacillati</taxon>
        <taxon>Actinomycetota</taxon>
        <taxon>Actinomycetes</taxon>
        <taxon>Kitasatosporales</taxon>
        <taxon>Streptomycetaceae</taxon>
        <taxon>Streptomyces</taxon>
    </lineage>
</organism>
<dbReference type="EMBL" id="JBHSKP010000002">
    <property type="protein sequence ID" value="MFC5151163.1"/>
    <property type="molecule type" value="Genomic_DNA"/>
</dbReference>